<dbReference type="Pfam" id="PF09924">
    <property type="entry name" value="LPG_synthase_C"/>
    <property type="match status" value="1"/>
</dbReference>
<dbReference type="EMBL" id="JABZQH010000344">
    <property type="protein sequence ID" value="MBF1352944.1"/>
    <property type="molecule type" value="Genomic_DNA"/>
</dbReference>
<dbReference type="InterPro" id="IPR016181">
    <property type="entry name" value="Acyl_CoA_acyltransferase"/>
</dbReference>
<reference evidence="2" key="1">
    <citation type="submission" date="2020-04" db="EMBL/GenBank/DDBJ databases">
        <title>Deep metagenomics examines the oral microbiome during advanced dental caries in children, revealing novel taxa and co-occurrences with host molecules.</title>
        <authorList>
            <person name="Baker J.L."/>
            <person name="Morton J.T."/>
            <person name="Dinis M."/>
            <person name="Alvarez R."/>
            <person name="Tran N.C."/>
            <person name="Knight R."/>
            <person name="Edlund A."/>
        </authorList>
    </citation>
    <scope>NUCLEOTIDE SEQUENCE</scope>
    <source>
        <strain evidence="2">JCVI_24_bin.8</strain>
    </source>
</reference>
<feature type="domain" description="Phosphatidylglycerol lysyltransferase C-terminal" evidence="1">
    <location>
        <begin position="3"/>
        <end position="131"/>
    </location>
</feature>
<gene>
    <name evidence="2" type="ORF">HXM71_07535</name>
</gene>
<evidence type="ECO:0000313" key="3">
    <source>
        <dbReference type="Proteomes" id="UP000722050"/>
    </source>
</evidence>
<dbReference type="InterPro" id="IPR016732">
    <property type="entry name" value="UCP018688"/>
</dbReference>
<evidence type="ECO:0000259" key="1">
    <source>
        <dbReference type="Pfam" id="PF09924"/>
    </source>
</evidence>
<dbReference type="AlphaFoldDB" id="A0A930HCB1"/>
<dbReference type="SUPFAM" id="SSF55729">
    <property type="entry name" value="Acyl-CoA N-acyltransferases (Nat)"/>
    <property type="match status" value="1"/>
</dbReference>
<proteinExistence type="predicted"/>
<dbReference type="InterPro" id="IPR024320">
    <property type="entry name" value="LPG_synthase_C"/>
</dbReference>
<dbReference type="PANTHER" id="PTHR41373:SF1">
    <property type="entry name" value="PHOSPHATIDYLGLYCEROL LYSYLTRANSFERASE C-TERMINAL DOMAIN-CONTAINING PROTEIN"/>
    <property type="match status" value="1"/>
</dbReference>
<evidence type="ECO:0000313" key="2">
    <source>
        <dbReference type="EMBL" id="MBF1352944.1"/>
    </source>
</evidence>
<sequence length="133" mass="15278">DIDSAREFVAEFYKEKGDPDLVKEADAIEQMFENYEVLGFFGGLLYQNGEPVAFTAATQLDQLTMDVHFEKALPGVEGAYTMINREFVRAISEKFPDVEYINREEDMGLEGLRKAKESYHPDVLLMKYTAYEK</sequence>
<protein>
    <submittedName>
        <fullName evidence="2">DUF2156 domain-containing protein</fullName>
    </submittedName>
</protein>
<comment type="caution">
    <text evidence="2">The sequence shown here is derived from an EMBL/GenBank/DDBJ whole genome shotgun (WGS) entry which is preliminary data.</text>
</comment>
<dbReference type="Gene3D" id="3.40.630.30">
    <property type="match status" value="1"/>
</dbReference>
<feature type="non-terminal residue" evidence="2">
    <location>
        <position position="1"/>
    </location>
</feature>
<dbReference type="Proteomes" id="UP000722050">
    <property type="component" value="Unassembled WGS sequence"/>
</dbReference>
<organism evidence="2 3">
    <name type="scientific">Mogibacterium diversum</name>
    <dbReference type="NCBI Taxonomy" id="114527"/>
    <lineage>
        <taxon>Bacteria</taxon>
        <taxon>Bacillati</taxon>
        <taxon>Bacillota</taxon>
        <taxon>Clostridia</taxon>
        <taxon>Peptostreptococcales</taxon>
        <taxon>Anaerovoracaceae</taxon>
        <taxon>Mogibacterium</taxon>
    </lineage>
</organism>
<name>A0A930HCB1_9FIRM</name>
<dbReference type="PANTHER" id="PTHR41373">
    <property type="entry name" value="DUF2156 DOMAIN-CONTAINING PROTEIN"/>
    <property type="match status" value="1"/>
</dbReference>
<accession>A0A930HCB1</accession>